<organism evidence="2">
    <name type="scientific">Chlamydomonas euryale</name>
    <dbReference type="NCBI Taxonomy" id="1486919"/>
    <lineage>
        <taxon>Eukaryota</taxon>
        <taxon>Viridiplantae</taxon>
        <taxon>Chlorophyta</taxon>
        <taxon>core chlorophytes</taxon>
        <taxon>Chlorophyceae</taxon>
        <taxon>CS clade</taxon>
        <taxon>Chlamydomonadales</taxon>
        <taxon>Chlamydomonadaceae</taxon>
        <taxon>Chlamydomonas</taxon>
    </lineage>
</organism>
<dbReference type="PANTHER" id="PTHR38360">
    <property type="entry name" value="OS03G0120000 PROTEIN"/>
    <property type="match status" value="1"/>
</dbReference>
<evidence type="ECO:0000313" key="2">
    <source>
        <dbReference type="EMBL" id="CAD8299040.1"/>
    </source>
</evidence>
<dbReference type="PANTHER" id="PTHR38360:SF1">
    <property type="entry name" value="F12P19.7"/>
    <property type="match status" value="1"/>
</dbReference>
<gene>
    <name evidence="1" type="ORF">CEUR00632_LOCUS14860</name>
    <name evidence="2" type="ORF">CEUR00632_LOCUS14866</name>
</gene>
<accession>A0A6U2HFU2</accession>
<dbReference type="EMBL" id="HBEC01032040">
    <property type="protein sequence ID" value="CAD8299029.1"/>
    <property type="molecule type" value="Transcribed_RNA"/>
</dbReference>
<protein>
    <submittedName>
        <fullName evidence="2">Uncharacterized protein</fullName>
    </submittedName>
</protein>
<name>A0A6U2HFU2_9CHLO</name>
<sequence length="344" mass="36904">MALFFNKEHEANELFNTIVSTYTRLSEVASAAAASAPAAKTVAWIQWWPARPSWGLPNVSTIEIQWPTYKRALVEAAGAELLDNTKLQAYLDDGRLTDHFSWRPVDNGGAFLPASDGDLLREILADVDVVIDTARYNDDDQDFSDGDVSDVDIDLDAFLQRHSLNASDIATLPFLRNNGLLRSDGLTNSGSWTEWFGIMVVRPDQVMADLLDALWPGAASSSNIATTTVGRNVQLSPPLFLRNVAAGQSAVELTPSDCVLSDCRIQQFAICPLVFLGCDGSAVSASLDNRCAPTCPPINQVDPGTNPDNTDAPTAAPPAARPLPLLALFVLPLVAVLAAAMVTP</sequence>
<dbReference type="AlphaFoldDB" id="A0A6U2HFU2"/>
<proteinExistence type="predicted"/>
<dbReference type="EMBL" id="HBEC01032046">
    <property type="protein sequence ID" value="CAD8299040.1"/>
    <property type="molecule type" value="Transcribed_RNA"/>
</dbReference>
<reference evidence="2" key="1">
    <citation type="submission" date="2021-01" db="EMBL/GenBank/DDBJ databases">
        <authorList>
            <person name="Corre E."/>
            <person name="Pelletier E."/>
            <person name="Niang G."/>
            <person name="Scheremetjew M."/>
            <person name="Finn R."/>
            <person name="Kale V."/>
            <person name="Holt S."/>
            <person name="Cochrane G."/>
            <person name="Meng A."/>
            <person name="Brown T."/>
            <person name="Cohen L."/>
        </authorList>
    </citation>
    <scope>NUCLEOTIDE SEQUENCE</scope>
    <source>
        <strain evidence="2">CCMP219</strain>
    </source>
</reference>
<evidence type="ECO:0000313" key="1">
    <source>
        <dbReference type="EMBL" id="CAD8299029.1"/>
    </source>
</evidence>